<dbReference type="EMBL" id="OBMI01000001">
    <property type="protein sequence ID" value="SOB79524.1"/>
    <property type="molecule type" value="Genomic_DNA"/>
</dbReference>
<dbReference type="Gene3D" id="3.40.470.10">
    <property type="entry name" value="Uracil-DNA glycosylase-like domain"/>
    <property type="match status" value="1"/>
</dbReference>
<protein>
    <submittedName>
        <fullName evidence="2">Uracil-DNA glycosylase</fullName>
    </submittedName>
</protein>
<dbReference type="InterPro" id="IPR005122">
    <property type="entry name" value="Uracil-DNA_glycosylase-like"/>
</dbReference>
<gene>
    <name evidence="2" type="ORF">SAMN06297144_0598</name>
</gene>
<sequence length="181" mass="19614">MTPPHLLALEEWRERVRGDRRVPHFDPLDGGDRARLLLLLETPGPGGAGPRYVSRDNPTGTARNLIRFLDNAGIARADTVIWNAVPWIVHADGARNRALRVGEIREGLTWLPPLLALLPRLGVVVLSGSVAARADAVVAQARPGVHILAMPHPSPTFVCTSPDVPRRIAATLTQAARLLAR</sequence>
<proteinExistence type="predicted"/>
<dbReference type="InterPro" id="IPR036895">
    <property type="entry name" value="Uracil-DNA_glycosylase-like_sf"/>
</dbReference>
<keyword evidence="3" id="KW-1185">Reference proteome</keyword>
<evidence type="ECO:0000313" key="2">
    <source>
        <dbReference type="EMBL" id="SOB79524.1"/>
    </source>
</evidence>
<evidence type="ECO:0000259" key="1">
    <source>
        <dbReference type="Pfam" id="PF03167"/>
    </source>
</evidence>
<organism evidence="2 3">
    <name type="scientific">Sphingomonas guangdongensis</name>
    <dbReference type="NCBI Taxonomy" id="1141890"/>
    <lineage>
        <taxon>Bacteria</taxon>
        <taxon>Pseudomonadati</taxon>
        <taxon>Pseudomonadota</taxon>
        <taxon>Alphaproteobacteria</taxon>
        <taxon>Sphingomonadales</taxon>
        <taxon>Sphingomonadaceae</taxon>
        <taxon>Sphingomonas</taxon>
    </lineage>
</organism>
<dbReference type="AlphaFoldDB" id="A0A285QDG6"/>
<name>A0A285QDG6_9SPHN</name>
<dbReference type="Pfam" id="PF03167">
    <property type="entry name" value="UDG"/>
    <property type="match status" value="1"/>
</dbReference>
<dbReference type="SUPFAM" id="SSF52141">
    <property type="entry name" value="Uracil-DNA glycosylase-like"/>
    <property type="match status" value="1"/>
</dbReference>
<reference evidence="2 3" key="1">
    <citation type="submission" date="2017-07" db="EMBL/GenBank/DDBJ databases">
        <authorList>
            <person name="Sun Z.S."/>
            <person name="Albrecht U."/>
            <person name="Echele G."/>
            <person name="Lee C.C."/>
        </authorList>
    </citation>
    <scope>NUCLEOTIDE SEQUENCE [LARGE SCALE GENOMIC DNA]</scope>
    <source>
        <strain evidence="2 3">CGMCC 1.12672</strain>
    </source>
</reference>
<dbReference type="Proteomes" id="UP000219494">
    <property type="component" value="Unassembled WGS sequence"/>
</dbReference>
<feature type="domain" description="Uracil-DNA glycosylase-like" evidence="1">
    <location>
        <begin position="62"/>
        <end position="160"/>
    </location>
</feature>
<dbReference type="RefSeq" id="WP_218838850.1">
    <property type="nucleotide sequence ID" value="NZ_OBMI01000001.1"/>
</dbReference>
<evidence type="ECO:0000313" key="3">
    <source>
        <dbReference type="Proteomes" id="UP000219494"/>
    </source>
</evidence>
<accession>A0A285QDG6</accession>